<dbReference type="EMBL" id="DS474137">
    <property type="protein sequence ID" value="EDO26994.1"/>
    <property type="molecule type" value="Genomic_DNA"/>
</dbReference>
<dbReference type="eggNOG" id="KOG2450">
    <property type="taxonomic scope" value="Eukaryota"/>
</dbReference>
<organism evidence="2 3">
    <name type="scientific">Nematostella vectensis</name>
    <name type="common">Starlet sea anemone</name>
    <dbReference type="NCBI Taxonomy" id="45351"/>
    <lineage>
        <taxon>Eukaryota</taxon>
        <taxon>Metazoa</taxon>
        <taxon>Cnidaria</taxon>
        <taxon>Anthozoa</taxon>
        <taxon>Hexacorallia</taxon>
        <taxon>Actiniaria</taxon>
        <taxon>Edwardsiidae</taxon>
        <taxon>Nematostella</taxon>
    </lineage>
</organism>
<gene>
    <name evidence="2" type="ORF">NEMVEDRAFT_v1g152410</name>
</gene>
<accession>A7TAH6</accession>
<dbReference type="InterPro" id="IPR016162">
    <property type="entry name" value="Ald_DH_N"/>
</dbReference>
<dbReference type="KEGG" id="nve:5497227"/>
<dbReference type="SUPFAM" id="SSF53720">
    <property type="entry name" value="ALDH-like"/>
    <property type="match status" value="1"/>
</dbReference>
<protein>
    <recommendedName>
        <fullName evidence="1">Aldehyde dehydrogenase domain-containing protein</fullName>
    </recommendedName>
</protein>
<dbReference type="Gene3D" id="3.40.309.10">
    <property type="entry name" value="Aldehyde Dehydrogenase, Chain A, domain 2"/>
    <property type="match status" value="1"/>
</dbReference>
<feature type="domain" description="Aldehyde dehydrogenase" evidence="1">
    <location>
        <begin position="1"/>
        <end position="138"/>
    </location>
</feature>
<dbReference type="InParanoid" id="A7TAH6"/>
<dbReference type="GO" id="GO:0016620">
    <property type="term" value="F:oxidoreductase activity, acting on the aldehyde or oxo group of donors, NAD or NADP as acceptor"/>
    <property type="evidence" value="ECO:0007669"/>
    <property type="project" value="InterPro"/>
</dbReference>
<dbReference type="InterPro" id="IPR016163">
    <property type="entry name" value="Ald_DH_C"/>
</dbReference>
<dbReference type="InterPro" id="IPR016161">
    <property type="entry name" value="Ald_DH/histidinol_DH"/>
</dbReference>
<feature type="non-terminal residue" evidence="2">
    <location>
        <position position="1"/>
    </location>
</feature>
<dbReference type="OMA" id="ETESIMW"/>
<dbReference type="PANTHER" id="PTHR11699">
    <property type="entry name" value="ALDEHYDE DEHYDROGENASE-RELATED"/>
    <property type="match status" value="1"/>
</dbReference>
<dbReference type="InterPro" id="IPR015590">
    <property type="entry name" value="Aldehyde_DH_dom"/>
</dbReference>
<dbReference type="PhylomeDB" id="A7TAH6"/>
<evidence type="ECO:0000259" key="1">
    <source>
        <dbReference type="Pfam" id="PF00171"/>
    </source>
</evidence>
<dbReference type="HOGENOM" id="CLU_005391_1_4_1"/>
<dbReference type="Pfam" id="PF00171">
    <property type="entry name" value="Aldedh"/>
    <property type="match status" value="1"/>
</dbReference>
<dbReference type="FunFam" id="3.40.605.10:FF:000026">
    <property type="entry name" value="Aldehyde dehydrogenase, putative"/>
    <property type="match status" value="1"/>
</dbReference>
<evidence type="ECO:0000313" key="2">
    <source>
        <dbReference type="EMBL" id="EDO26994.1"/>
    </source>
</evidence>
<keyword evidence="3" id="KW-1185">Reference proteome</keyword>
<dbReference type="STRING" id="45351.A7TAH6"/>
<dbReference type="Proteomes" id="UP000001593">
    <property type="component" value="Unassembled WGS sequence"/>
</dbReference>
<reference evidence="2 3" key="1">
    <citation type="journal article" date="2007" name="Science">
        <title>Sea anemone genome reveals ancestral eumetazoan gene repertoire and genomic organization.</title>
        <authorList>
            <person name="Putnam N.H."/>
            <person name="Srivastava M."/>
            <person name="Hellsten U."/>
            <person name="Dirks B."/>
            <person name="Chapman J."/>
            <person name="Salamov A."/>
            <person name="Terry A."/>
            <person name="Shapiro H."/>
            <person name="Lindquist E."/>
            <person name="Kapitonov V.V."/>
            <person name="Jurka J."/>
            <person name="Genikhovich G."/>
            <person name="Grigoriev I.V."/>
            <person name="Lucas S.M."/>
            <person name="Steele R.E."/>
            <person name="Finnerty J.R."/>
            <person name="Technau U."/>
            <person name="Martindale M.Q."/>
            <person name="Rokhsar D.S."/>
        </authorList>
    </citation>
    <scope>NUCLEOTIDE SEQUENCE [LARGE SCALE GENOMIC DNA]</scope>
    <source>
        <strain evidence="3">CH2 X CH6</strain>
    </source>
</reference>
<evidence type="ECO:0000313" key="3">
    <source>
        <dbReference type="Proteomes" id="UP000001593"/>
    </source>
</evidence>
<name>A7TAH6_NEMVE</name>
<proteinExistence type="predicted"/>
<dbReference type="Gene3D" id="3.40.605.10">
    <property type="entry name" value="Aldehyde Dehydrogenase, Chain A, domain 1"/>
    <property type="match status" value="1"/>
</dbReference>
<dbReference type="AlphaFoldDB" id="A7TAH6"/>
<sequence>VTELVDDARAQGARILCGGEPIKGAGYFYPPTIVADIKDGARLVDEEQFGPVLPVIRYSDVDEAIRLANASDVGLGGSVWSSDVAKAAAIAGQLECGTAWINGHAELLPYAPFGGCKMSGFGVEFGQEGLLEYTSAQVININKG</sequence>